<evidence type="ECO:0000256" key="4">
    <source>
        <dbReference type="ARBA" id="ARBA00022679"/>
    </source>
</evidence>
<feature type="transmembrane region" description="Helical" evidence="11">
    <location>
        <begin position="41"/>
        <end position="61"/>
    </location>
</feature>
<protein>
    <recommendedName>
        <fullName evidence="3">histidine kinase</fullName>
        <ecNumber evidence="3">2.7.13.3</ecNumber>
    </recommendedName>
</protein>
<evidence type="ECO:0000256" key="5">
    <source>
        <dbReference type="ARBA" id="ARBA00022741"/>
    </source>
</evidence>
<dbReference type="PANTHER" id="PTHR43711:SF26">
    <property type="entry name" value="SENSOR HISTIDINE KINASE RCSC"/>
    <property type="match status" value="1"/>
</dbReference>
<evidence type="ECO:0000256" key="2">
    <source>
        <dbReference type="ARBA" id="ARBA00004370"/>
    </source>
</evidence>
<gene>
    <name evidence="13" type="ORF">SE17_38675</name>
</gene>
<evidence type="ECO:0000256" key="10">
    <source>
        <dbReference type="SAM" id="Coils"/>
    </source>
</evidence>
<reference evidence="13 14" key="1">
    <citation type="submission" date="2015-09" db="EMBL/GenBank/DDBJ databases">
        <title>Draft genome sequence of Kouleothrix aurantiaca JCM 19913.</title>
        <authorList>
            <person name="Hemp J."/>
        </authorList>
    </citation>
    <scope>NUCLEOTIDE SEQUENCE [LARGE SCALE GENOMIC DNA]</scope>
    <source>
        <strain evidence="13 14">COM-B</strain>
    </source>
</reference>
<dbReference type="Pfam" id="PF00512">
    <property type="entry name" value="HisKA"/>
    <property type="match status" value="1"/>
</dbReference>
<feature type="non-terminal residue" evidence="13">
    <location>
        <position position="246"/>
    </location>
</feature>
<keyword evidence="9 11" id="KW-0472">Membrane</keyword>
<evidence type="ECO:0000256" key="6">
    <source>
        <dbReference type="ARBA" id="ARBA00022777"/>
    </source>
</evidence>
<keyword evidence="8" id="KW-0902">Two-component regulatory system</keyword>
<keyword evidence="14" id="KW-1185">Reference proteome</keyword>
<keyword evidence="11" id="KW-0812">Transmembrane</keyword>
<dbReference type="Gene3D" id="1.10.287.130">
    <property type="match status" value="1"/>
</dbReference>
<dbReference type="InterPro" id="IPR036097">
    <property type="entry name" value="HisK_dim/P_sf"/>
</dbReference>
<dbReference type="EMBL" id="LJCR01002744">
    <property type="protein sequence ID" value="KPV48324.1"/>
    <property type="molecule type" value="Genomic_DNA"/>
</dbReference>
<dbReference type="SMART" id="SM00388">
    <property type="entry name" value="HisKA"/>
    <property type="match status" value="1"/>
</dbReference>
<keyword evidence="6" id="KW-0418">Kinase</keyword>
<organism evidence="13 14">
    <name type="scientific">Kouleothrix aurantiaca</name>
    <dbReference type="NCBI Taxonomy" id="186479"/>
    <lineage>
        <taxon>Bacteria</taxon>
        <taxon>Bacillati</taxon>
        <taxon>Chloroflexota</taxon>
        <taxon>Chloroflexia</taxon>
        <taxon>Chloroflexales</taxon>
        <taxon>Roseiflexineae</taxon>
        <taxon>Roseiflexaceae</taxon>
        <taxon>Kouleothrix</taxon>
    </lineage>
</organism>
<evidence type="ECO:0000313" key="13">
    <source>
        <dbReference type="EMBL" id="KPV48324.1"/>
    </source>
</evidence>
<comment type="subcellular location">
    <subcellularLocation>
        <location evidence="2">Membrane</location>
    </subcellularLocation>
</comment>
<sequence length="246" mass="27407">MATLSIAYIWLFLALYPIMKSGVAPIGALPVLLAGWMLGRYSGLITGLIMNVIVTALFWLFGDRLPLNTLLLQALIANIVVPFAGYMVGRLRELIDRTRLQAHALDQERALLENEIAAHKRTEQELVQAKERAEAANRAKSIFLSNMSHELRTPLTTIIGYSDLLRMEAEARENLECVADIDRIRNASRHLVTVINSVLDLSKIEAGKMPIEVVEFSLPRLVNEVVEAVQPAIEQHGNQLSVHIDP</sequence>
<keyword evidence="10" id="KW-0175">Coiled coil</keyword>
<comment type="catalytic activity">
    <reaction evidence="1">
        <text>ATP + protein L-histidine = ADP + protein N-phospho-L-histidine.</text>
        <dbReference type="EC" id="2.7.13.3"/>
    </reaction>
</comment>
<feature type="domain" description="Histidine kinase" evidence="12">
    <location>
        <begin position="146"/>
        <end position="246"/>
    </location>
</feature>
<dbReference type="GO" id="GO:0016020">
    <property type="term" value="C:membrane"/>
    <property type="evidence" value="ECO:0007669"/>
    <property type="project" value="UniProtKB-SubCell"/>
</dbReference>
<dbReference type="InterPro" id="IPR050736">
    <property type="entry name" value="Sensor_HK_Regulatory"/>
</dbReference>
<evidence type="ECO:0000256" key="7">
    <source>
        <dbReference type="ARBA" id="ARBA00022840"/>
    </source>
</evidence>
<dbReference type="GO" id="GO:0005524">
    <property type="term" value="F:ATP binding"/>
    <property type="evidence" value="ECO:0007669"/>
    <property type="project" value="UniProtKB-KW"/>
</dbReference>
<evidence type="ECO:0000256" key="1">
    <source>
        <dbReference type="ARBA" id="ARBA00000085"/>
    </source>
</evidence>
<dbReference type="Proteomes" id="UP000050509">
    <property type="component" value="Unassembled WGS sequence"/>
</dbReference>
<comment type="caution">
    <text evidence="13">The sequence shown here is derived from an EMBL/GenBank/DDBJ whole genome shotgun (WGS) entry which is preliminary data.</text>
</comment>
<dbReference type="CDD" id="cd00082">
    <property type="entry name" value="HisKA"/>
    <property type="match status" value="1"/>
</dbReference>
<dbReference type="SUPFAM" id="SSF47384">
    <property type="entry name" value="Homodimeric domain of signal transducing histidine kinase"/>
    <property type="match status" value="1"/>
</dbReference>
<feature type="transmembrane region" description="Helical" evidence="11">
    <location>
        <begin position="67"/>
        <end position="89"/>
    </location>
</feature>
<dbReference type="AlphaFoldDB" id="A0A0P9EVD8"/>
<evidence type="ECO:0000256" key="9">
    <source>
        <dbReference type="ARBA" id="ARBA00023136"/>
    </source>
</evidence>
<dbReference type="InterPro" id="IPR005467">
    <property type="entry name" value="His_kinase_dom"/>
</dbReference>
<dbReference type="GO" id="GO:0000155">
    <property type="term" value="F:phosphorelay sensor kinase activity"/>
    <property type="evidence" value="ECO:0007669"/>
    <property type="project" value="InterPro"/>
</dbReference>
<dbReference type="FunFam" id="1.10.287.130:FF:000038">
    <property type="entry name" value="Sensory transduction histidine kinase"/>
    <property type="match status" value="1"/>
</dbReference>
<name>A0A0P9EVD8_9CHLR</name>
<feature type="transmembrane region" description="Helical" evidence="11">
    <location>
        <begin position="6"/>
        <end position="34"/>
    </location>
</feature>
<dbReference type="PROSITE" id="PS50109">
    <property type="entry name" value="HIS_KIN"/>
    <property type="match status" value="1"/>
</dbReference>
<dbReference type="EC" id="2.7.13.3" evidence="3"/>
<keyword evidence="5" id="KW-0547">Nucleotide-binding</keyword>
<evidence type="ECO:0000313" key="14">
    <source>
        <dbReference type="Proteomes" id="UP000050509"/>
    </source>
</evidence>
<keyword evidence="7" id="KW-0067">ATP-binding</keyword>
<dbReference type="PANTHER" id="PTHR43711">
    <property type="entry name" value="TWO-COMPONENT HISTIDINE KINASE"/>
    <property type="match status" value="1"/>
</dbReference>
<feature type="coiled-coil region" evidence="10">
    <location>
        <begin position="95"/>
        <end position="139"/>
    </location>
</feature>
<evidence type="ECO:0000256" key="3">
    <source>
        <dbReference type="ARBA" id="ARBA00012438"/>
    </source>
</evidence>
<evidence type="ECO:0000259" key="12">
    <source>
        <dbReference type="PROSITE" id="PS50109"/>
    </source>
</evidence>
<accession>A0A0P9EVD8</accession>
<proteinExistence type="predicted"/>
<evidence type="ECO:0000256" key="8">
    <source>
        <dbReference type="ARBA" id="ARBA00023012"/>
    </source>
</evidence>
<keyword evidence="4" id="KW-0808">Transferase</keyword>
<keyword evidence="11" id="KW-1133">Transmembrane helix</keyword>
<evidence type="ECO:0000256" key="11">
    <source>
        <dbReference type="SAM" id="Phobius"/>
    </source>
</evidence>
<dbReference type="InterPro" id="IPR003661">
    <property type="entry name" value="HisK_dim/P_dom"/>
</dbReference>